<dbReference type="AlphaFoldDB" id="A0A0D6MKF1"/>
<proteinExistence type="inferred from homology"/>
<keyword evidence="8" id="KW-1185">Reference proteome</keyword>
<accession>A0A0D6MKF1</accession>
<dbReference type="InterPro" id="IPR013320">
    <property type="entry name" value="ConA-like_dom_sf"/>
</dbReference>
<dbReference type="InterPro" id="IPR001362">
    <property type="entry name" value="Glyco_hydro_32"/>
</dbReference>
<keyword evidence="2 4" id="KW-0378">Hydrolase</keyword>
<comment type="caution">
    <text evidence="7">The sequence shown here is derived from an EMBL/GenBank/DDBJ whole genome shotgun (WGS) entry which is preliminary data.</text>
</comment>
<dbReference type="SUPFAM" id="SSF49899">
    <property type="entry name" value="Concanavalin A-like lectins/glucanases"/>
    <property type="match status" value="1"/>
</dbReference>
<dbReference type="STRING" id="1231623.Tasa_016_037"/>
<reference evidence="7 8" key="1">
    <citation type="submission" date="2012-10" db="EMBL/GenBank/DDBJ databases">
        <title>Genome sequencing of Tanticharoenia sakaeratensis NBRC 103193.</title>
        <authorList>
            <person name="Azuma Y."/>
            <person name="Hadano H."/>
            <person name="Hirakawa H."/>
            <person name="Matsushita K."/>
        </authorList>
    </citation>
    <scope>NUCLEOTIDE SEQUENCE [LARGE SCALE GENOMIC DNA]</scope>
    <source>
        <strain evidence="7 8">NBRC 103193</strain>
    </source>
</reference>
<keyword evidence="3 4" id="KW-0326">Glycosidase</keyword>
<dbReference type="Proteomes" id="UP000032679">
    <property type="component" value="Unassembled WGS sequence"/>
</dbReference>
<dbReference type="InterPro" id="IPR013148">
    <property type="entry name" value="Glyco_hydro_32_N"/>
</dbReference>
<organism evidence="7 8">
    <name type="scientific">Tanticharoenia sakaeratensis NBRC 103193</name>
    <dbReference type="NCBI Taxonomy" id="1231623"/>
    <lineage>
        <taxon>Bacteria</taxon>
        <taxon>Pseudomonadati</taxon>
        <taxon>Pseudomonadota</taxon>
        <taxon>Alphaproteobacteria</taxon>
        <taxon>Acetobacterales</taxon>
        <taxon>Acetobacteraceae</taxon>
        <taxon>Tanticharoenia</taxon>
    </lineage>
</organism>
<evidence type="ECO:0000256" key="4">
    <source>
        <dbReference type="RuleBase" id="RU362110"/>
    </source>
</evidence>
<dbReference type="SUPFAM" id="SSF75005">
    <property type="entry name" value="Arabinanase/levansucrase/invertase"/>
    <property type="match status" value="1"/>
</dbReference>
<dbReference type="CDD" id="cd18622">
    <property type="entry name" value="GH32_Inu-like"/>
    <property type="match status" value="1"/>
</dbReference>
<evidence type="ECO:0000256" key="2">
    <source>
        <dbReference type="ARBA" id="ARBA00022801"/>
    </source>
</evidence>
<evidence type="ECO:0000256" key="1">
    <source>
        <dbReference type="ARBA" id="ARBA00009902"/>
    </source>
</evidence>
<evidence type="ECO:0000259" key="6">
    <source>
        <dbReference type="Pfam" id="PF08244"/>
    </source>
</evidence>
<evidence type="ECO:0000313" key="7">
    <source>
        <dbReference type="EMBL" id="GAN54117.1"/>
    </source>
</evidence>
<sequence length="574" mass="62127">MPLVAIYADNYTVDQVLPNGVSIKAGTQAQSIAYSLDNRLTWTQYTGNPVIAAPPPPYADQYTAFRDPKVFWYEPQHKWIMVAVLSNIHKAVFYSSPDLKHWTYLSEFGPVNAQFGAWECPDLFPLRVDEFGPEKWVLMIGINPGGYTAGSADQYVVGSFDGTRFTADAASIYDTNVPPGSTPLIDLAHISHYADAGWTGTGAFQGAGPAQGPYDGSQATGFIDTYLTGDTAKGILTSPLFRISHPFIAFQIGGGYHPYDPRTWHGTADTETAINLLVDGKVVASTTGNGLGSLAWRSWNVRALIGKQAQIEVVDANDGTTGWGHLIVGPIVTSDQEKRDANWVDYGPDFYAAVTWNGLPDPWRVAIGWMNNWNYGQTIPTSPWRGQMSVPRRFQLRTFNNEVRLVQSPVPTLANHYGHPFQGLATDAPVSGTSQGALGNVHGDSFDLWLDFVPRNAAQFGVMLRTGTSGDATRIGYDTRTASLFIDREQSGQVDFNPGFPGIYTAPLLPDRDGHVRFRILVDRSSVEAFGGTGQTALSALIFPSATDLGAAAFSVGGTAVLHSAWAAPVIGKP</sequence>
<dbReference type="GO" id="GO:0005987">
    <property type="term" value="P:sucrose catabolic process"/>
    <property type="evidence" value="ECO:0007669"/>
    <property type="project" value="TreeGrafter"/>
</dbReference>
<dbReference type="Pfam" id="PF00251">
    <property type="entry name" value="Glyco_hydro_32N"/>
    <property type="match status" value="2"/>
</dbReference>
<dbReference type="PANTHER" id="PTHR42800:SF1">
    <property type="entry name" value="EXOINULINASE INUD (AFU_ORTHOLOGUE AFUA_5G00480)"/>
    <property type="match status" value="1"/>
</dbReference>
<dbReference type="Gene3D" id="2.60.120.560">
    <property type="entry name" value="Exo-inulinase, domain 1"/>
    <property type="match status" value="1"/>
</dbReference>
<feature type="domain" description="Glycosyl hydrolase family 32 N-terminal" evidence="5">
    <location>
        <begin position="5"/>
        <end position="168"/>
    </location>
</feature>
<dbReference type="PANTHER" id="PTHR42800">
    <property type="entry name" value="EXOINULINASE INUD (AFU_ORTHOLOGUE AFUA_5G00480)"/>
    <property type="match status" value="1"/>
</dbReference>
<dbReference type="EMBL" id="BALE01000016">
    <property type="protein sequence ID" value="GAN54117.1"/>
    <property type="molecule type" value="Genomic_DNA"/>
</dbReference>
<comment type="similarity">
    <text evidence="1 4">Belongs to the glycosyl hydrolase 32 family.</text>
</comment>
<dbReference type="OrthoDB" id="9801455at2"/>
<dbReference type="GO" id="GO:0004575">
    <property type="term" value="F:sucrose alpha-glucosidase activity"/>
    <property type="evidence" value="ECO:0007669"/>
    <property type="project" value="TreeGrafter"/>
</dbReference>
<protein>
    <submittedName>
        <fullName evidence="7">Levanase</fullName>
    </submittedName>
</protein>
<gene>
    <name evidence="7" type="ORF">Tasa_016_037</name>
</gene>
<feature type="domain" description="Glycosyl hydrolase family 32 N-terminal" evidence="5">
    <location>
        <begin position="338"/>
        <end position="409"/>
    </location>
</feature>
<dbReference type="SMART" id="SM00640">
    <property type="entry name" value="Glyco_32"/>
    <property type="match status" value="1"/>
</dbReference>
<evidence type="ECO:0000259" key="5">
    <source>
        <dbReference type="Pfam" id="PF00251"/>
    </source>
</evidence>
<evidence type="ECO:0000256" key="3">
    <source>
        <dbReference type="ARBA" id="ARBA00023295"/>
    </source>
</evidence>
<name>A0A0D6MKF1_9PROT</name>
<evidence type="ECO:0000313" key="8">
    <source>
        <dbReference type="Proteomes" id="UP000032679"/>
    </source>
</evidence>
<dbReference type="InterPro" id="IPR023296">
    <property type="entry name" value="Glyco_hydro_beta-prop_sf"/>
</dbReference>
<dbReference type="Gene3D" id="2.115.10.20">
    <property type="entry name" value="Glycosyl hydrolase domain, family 43"/>
    <property type="match status" value="2"/>
</dbReference>
<dbReference type="GO" id="GO:0005737">
    <property type="term" value="C:cytoplasm"/>
    <property type="evidence" value="ECO:0007669"/>
    <property type="project" value="TreeGrafter"/>
</dbReference>
<feature type="domain" description="Glycosyl hydrolase family 32 C-terminal" evidence="6">
    <location>
        <begin position="436"/>
        <end position="563"/>
    </location>
</feature>
<dbReference type="Pfam" id="PF08244">
    <property type="entry name" value="Glyco_hydro_32C"/>
    <property type="match status" value="1"/>
</dbReference>
<dbReference type="InterPro" id="IPR013189">
    <property type="entry name" value="Glyco_hydro_32_C"/>
</dbReference>